<proteinExistence type="inferred from homology"/>
<comment type="similarity">
    <text evidence="1 6">Belongs to the methyltransferase superfamily. PrmA family.</text>
</comment>
<keyword evidence="2 6" id="KW-0963">Cytoplasm</keyword>
<feature type="binding site" evidence="6">
    <location>
        <position position="218"/>
    </location>
    <ligand>
        <name>S-adenosyl-L-methionine</name>
        <dbReference type="ChEBI" id="CHEBI:59789"/>
    </ligand>
</feature>
<dbReference type="KEGG" id="ccot:CCAX7_29760"/>
<evidence type="ECO:0000313" key="7">
    <source>
        <dbReference type="EMBL" id="BDI30925.1"/>
    </source>
</evidence>
<dbReference type="CDD" id="cd02440">
    <property type="entry name" value="AdoMet_MTases"/>
    <property type="match status" value="1"/>
</dbReference>
<dbReference type="InterPro" id="IPR004498">
    <property type="entry name" value="Ribosomal_PrmA_MeTrfase"/>
</dbReference>
<keyword evidence="4 6" id="KW-0808">Transferase</keyword>
<feature type="binding site" evidence="6">
    <location>
        <position position="159"/>
    </location>
    <ligand>
        <name>S-adenosyl-L-methionine</name>
        <dbReference type="ChEBI" id="CHEBI:59789"/>
    </ligand>
</feature>
<keyword evidence="7" id="KW-0687">Ribonucleoprotein</keyword>
<comment type="function">
    <text evidence="6">Methylates ribosomal protein L11.</text>
</comment>
<evidence type="ECO:0000256" key="3">
    <source>
        <dbReference type="ARBA" id="ARBA00022603"/>
    </source>
</evidence>
<dbReference type="PANTHER" id="PTHR43648">
    <property type="entry name" value="ELECTRON TRANSFER FLAVOPROTEIN BETA SUBUNIT LYSINE METHYLTRANSFERASE"/>
    <property type="match status" value="1"/>
</dbReference>
<name>A0A9N7QD69_9BACT</name>
<gene>
    <name evidence="6 7" type="primary">prmA</name>
    <name evidence="7" type="ORF">CCAX7_29760</name>
</gene>
<keyword evidence="5 6" id="KW-0949">S-adenosyl-L-methionine</keyword>
<dbReference type="Pfam" id="PF06325">
    <property type="entry name" value="PrmA"/>
    <property type="match status" value="1"/>
</dbReference>
<dbReference type="PANTHER" id="PTHR43648:SF1">
    <property type="entry name" value="ELECTRON TRANSFER FLAVOPROTEIN BETA SUBUNIT LYSINE METHYLTRANSFERASE"/>
    <property type="match status" value="1"/>
</dbReference>
<dbReference type="GO" id="GO:0032259">
    <property type="term" value="P:methylation"/>
    <property type="evidence" value="ECO:0007669"/>
    <property type="project" value="UniProtKB-KW"/>
</dbReference>
<keyword evidence="8" id="KW-1185">Reference proteome</keyword>
<feature type="binding site" evidence="6">
    <location>
        <position position="138"/>
    </location>
    <ligand>
        <name>S-adenosyl-L-methionine</name>
        <dbReference type="ChEBI" id="CHEBI:59789"/>
    </ligand>
</feature>
<dbReference type="InterPro" id="IPR029063">
    <property type="entry name" value="SAM-dependent_MTases_sf"/>
</dbReference>
<evidence type="ECO:0000256" key="5">
    <source>
        <dbReference type="ARBA" id="ARBA00022691"/>
    </source>
</evidence>
<dbReference type="Gene3D" id="3.40.50.150">
    <property type="entry name" value="Vaccinia Virus protein VP39"/>
    <property type="match status" value="1"/>
</dbReference>
<accession>A0A9N7QD69</accession>
<dbReference type="GO" id="GO:0008276">
    <property type="term" value="F:protein methyltransferase activity"/>
    <property type="evidence" value="ECO:0007669"/>
    <property type="project" value="UniProtKB-UniRule"/>
</dbReference>
<dbReference type="AlphaFoldDB" id="A0A9N7QD69"/>
<dbReference type="SUPFAM" id="SSF53335">
    <property type="entry name" value="S-adenosyl-L-methionine-dependent methyltransferases"/>
    <property type="match status" value="1"/>
</dbReference>
<evidence type="ECO:0000256" key="1">
    <source>
        <dbReference type="ARBA" id="ARBA00009741"/>
    </source>
</evidence>
<evidence type="ECO:0000256" key="4">
    <source>
        <dbReference type="ARBA" id="ARBA00022679"/>
    </source>
</evidence>
<evidence type="ECO:0000256" key="2">
    <source>
        <dbReference type="ARBA" id="ARBA00022490"/>
    </source>
</evidence>
<feature type="binding site" evidence="6">
    <location>
        <position position="181"/>
    </location>
    <ligand>
        <name>S-adenosyl-L-methionine</name>
        <dbReference type="ChEBI" id="CHEBI:59789"/>
    </ligand>
</feature>
<dbReference type="HAMAP" id="MF_00735">
    <property type="entry name" value="Methyltr_PrmA"/>
    <property type="match status" value="1"/>
</dbReference>
<dbReference type="InterPro" id="IPR050078">
    <property type="entry name" value="Ribosomal_L11_MeTrfase_PrmA"/>
</dbReference>
<keyword evidence="3 6" id="KW-0489">Methyltransferase</keyword>
<dbReference type="GO" id="GO:0005840">
    <property type="term" value="C:ribosome"/>
    <property type="evidence" value="ECO:0007669"/>
    <property type="project" value="UniProtKB-KW"/>
</dbReference>
<organism evidence="7 8">
    <name type="scientific">Capsulimonas corticalis</name>
    <dbReference type="NCBI Taxonomy" id="2219043"/>
    <lineage>
        <taxon>Bacteria</taxon>
        <taxon>Bacillati</taxon>
        <taxon>Armatimonadota</taxon>
        <taxon>Armatimonadia</taxon>
        <taxon>Capsulimonadales</taxon>
        <taxon>Capsulimonadaceae</taxon>
        <taxon>Capsulimonas</taxon>
    </lineage>
</organism>
<dbReference type="PIRSF" id="PIRSF000401">
    <property type="entry name" value="RPL11_MTase"/>
    <property type="match status" value="1"/>
</dbReference>
<dbReference type="NCBIfam" id="TIGR00406">
    <property type="entry name" value="prmA"/>
    <property type="match status" value="1"/>
</dbReference>
<sequence>MRWAEISVEAGADATDAVGNCFNEVGCGGFVVQDTHIPPQVVGYLPVDDRIEDRLSTLTASLEALASFGVENAGTEITIKYVQEDDWANAWKAYFKPIPIGRRLIVTPPWEDPDLSDGRIPIVVDPGMAFGTGSHPTTQLCLAALEDYVQPGATVADIGTGSGILAIAASKLGAGSVAANDIDSLAVKIAAENAAVNGAAIEFGVELPSGQYDLVVANILADVIIGLSEEIAERVKPEGVFIASGIIDTRETDVRMAVETEGFSPLETRRQGDWVALIFRRSTV</sequence>
<dbReference type="EMBL" id="AP025739">
    <property type="protein sequence ID" value="BDI30925.1"/>
    <property type="molecule type" value="Genomic_DNA"/>
</dbReference>
<evidence type="ECO:0000313" key="8">
    <source>
        <dbReference type="Proteomes" id="UP000287394"/>
    </source>
</evidence>
<evidence type="ECO:0000256" key="6">
    <source>
        <dbReference type="HAMAP-Rule" id="MF_00735"/>
    </source>
</evidence>
<reference evidence="7 8" key="1">
    <citation type="journal article" date="2019" name="Int. J. Syst. Evol. Microbiol.">
        <title>Capsulimonas corticalis gen. nov., sp. nov., an aerobic capsulated bacterium, of a novel bacterial order, Capsulimonadales ord. nov., of the class Armatimonadia of the phylum Armatimonadetes.</title>
        <authorList>
            <person name="Li J."/>
            <person name="Kudo C."/>
            <person name="Tonouchi A."/>
        </authorList>
    </citation>
    <scope>NUCLEOTIDE SEQUENCE [LARGE SCALE GENOMIC DNA]</scope>
    <source>
        <strain evidence="7 8">AX-7</strain>
    </source>
</reference>
<dbReference type="EC" id="2.1.1.-" evidence="6"/>
<dbReference type="Proteomes" id="UP000287394">
    <property type="component" value="Chromosome"/>
</dbReference>
<dbReference type="GO" id="GO:0005737">
    <property type="term" value="C:cytoplasm"/>
    <property type="evidence" value="ECO:0007669"/>
    <property type="project" value="UniProtKB-SubCell"/>
</dbReference>
<comment type="subcellular location">
    <subcellularLocation>
        <location evidence="6">Cytoplasm</location>
    </subcellularLocation>
</comment>
<comment type="catalytic activity">
    <reaction evidence="6">
        <text>L-lysyl-[protein] + 3 S-adenosyl-L-methionine = N(6),N(6),N(6)-trimethyl-L-lysyl-[protein] + 3 S-adenosyl-L-homocysteine + 3 H(+)</text>
        <dbReference type="Rhea" id="RHEA:54192"/>
        <dbReference type="Rhea" id="RHEA-COMP:9752"/>
        <dbReference type="Rhea" id="RHEA-COMP:13826"/>
        <dbReference type="ChEBI" id="CHEBI:15378"/>
        <dbReference type="ChEBI" id="CHEBI:29969"/>
        <dbReference type="ChEBI" id="CHEBI:57856"/>
        <dbReference type="ChEBI" id="CHEBI:59789"/>
        <dbReference type="ChEBI" id="CHEBI:61961"/>
    </reaction>
</comment>
<keyword evidence="7" id="KW-0689">Ribosomal protein</keyword>
<protein>
    <recommendedName>
        <fullName evidence="6">Ribosomal protein L11 methyltransferase</fullName>
        <shortName evidence="6">L11 Mtase</shortName>
        <ecNumber evidence="6">2.1.1.-</ecNumber>
    </recommendedName>
</protein>